<sequence>MVYKSRGTWGDRGSTPAFSPSSLTCPPVVGFFLPLSLRRRRPRLDLADLASASPRPRLDLALSTPPPFRAYSPPPPASSTASCSRPTVALDDAQHLLFVGEVEGHCVRGDRDQRGHGRGDYGRRGVSVEDVTADAGITVGEDITVGDDIAVGEELTAGEEIKVP</sequence>
<accession>A0A550C4P2</accession>
<evidence type="ECO:0000256" key="1">
    <source>
        <dbReference type="SAM" id="MobiDB-lite"/>
    </source>
</evidence>
<comment type="caution">
    <text evidence="2">The sequence shown here is derived from an EMBL/GenBank/DDBJ whole genome shotgun (WGS) entry which is preliminary data.</text>
</comment>
<dbReference type="EMBL" id="VDMD01000026">
    <property type="protein sequence ID" value="TRM59768.1"/>
    <property type="molecule type" value="Genomic_DNA"/>
</dbReference>
<proteinExistence type="predicted"/>
<gene>
    <name evidence="2" type="ORF">BD626DRAFT_147762</name>
</gene>
<keyword evidence="3" id="KW-1185">Reference proteome</keyword>
<evidence type="ECO:0000313" key="2">
    <source>
        <dbReference type="EMBL" id="TRM59768.1"/>
    </source>
</evidence>
<evidence type="ECO:0000313" key="3">
    <source>
        <dbReference type="Proteomes" id="UP000320762"/>
    </source>
</evidence>
<name>A0A550C4P2_9AGAR</name>
<feature type="region of interest" description="Disordered" evidence="1">
    <location>
        <begin position="57"/>
        <end position="84"/>
    </location>
</feature>
<feature type="compositionally biased region" description="Pro residues" evidence="1">
    <location>
        <begin position="64"/>
        <end position="77"/>
    </location>
</feature>
<protein>
    <submittedName>
        <fullName evidence="2">Uncharacterized protein</fullName>
    </submittedName>
</protein>
<reference evidence="2 3" key="1">
    <citation type="journal article" date="2019" name="New Phytol.">
        <title>Comparative genomics reveals unique wood-decay strategies and fruiting body development in the Schizophyllaceae.</title>
        <authorList>
            <person name="Almasi E."/>
            <person name="Sahu N."/>
            <person name="Krizsan K."/>
            <person name="Balint B."/>
            <person name="Kovacs G.M."/>
            <person name="Kiss B."/>
            <person name="Cseklye J."/>
            <person name="Drula E."/>
            <person name="Henrissat B."/>
            <person name="Nagy I."/>
            <person name="Chovatia M."/>
            <person name="Adam C."/>
            <person name="LaButti K."/>
            <person name="Lipzen A."/>
            <person name="Riley R."/>
            <person name="Grigoriev I.V."/>
            <person name="Nagy L.G."/>
        </authorList>
    </citation>
    <scope>NUCLEOTIDE SEQUENCE [LARGE SCALE GENOMIC DNA]</scope>
    <source>
        <strain evidence="2 3">NL-1724</strain>
    </source>
</reference>
<dbReference type="AlphaFoldDB" id="A0A550C4P2"/>
<organism evidence="2 3">
    <name type="scientific">Schizophyllum amplum</name>
    <dbReference type="NCBI Taxonomy" id="97359"/>
    <lineage>
        <taxon>Eukaryota</taxon>
        <taxon>Fungi</taxon>
        <taxon>Dikarya</taxon>
        <taxon>Basidiomycota</taxon>
        <taxon>Agaricomycotina</taxon>
        <taxon>Agaricomycetes</taxon>
        <taxon>Agaricomycetidae</taxon>
        <taxon>Agaricales</taxon>
        <taxon>Schizophyllaceae</taxon>
        <taxon>Schizophyllum</taxon>
    </lineage>
</organism>
<dbReference type="Proteomes" id="UP000320762">
    <property type="component" value="Unassembled WGS sequence"/>
</dbReference>